<organism evidence="2">
    <name type="scientific">viral metagenome</name>
    <dbReference type="NCBI Taxonomy" id="1070528"/>
    <lineage>
        <taxon>unclassified sequences</taxon>
        <taxon>metagenomes</taxon>
        <taxon>organismal metagenomes</taxon>
    </lineage>
</organism>
<dbReference type="AlphaFoldDB" id="A0A6C0I6H7"/>
<sequence length="347" mass="40483">MLTDFPQNKPKYICEKCNIITNNKKDYNKHLMTAKHNKPLVFNKSLTKIPQSLTEISKDLVENSIFQCKHCNKTYNSRVGLWYHNKKCNSSIHEPIKLEMADEEYSEEHSEEHSEEKGYRAIPTNNEIIEILKVQMIENQELRKFMMEQQKQMIDQMMELASKSNVTNNTNTINSNTNCNNKSFNLNLFLNEQCKDALNINEFVDSIKMQLSDLEEFANIGYADGVSNIFVKGINALDIHKRPIHCSDSKREVLYIKNNDEWIKESDDKLLIKNAIKKVAFRNIKQINEWVKENPSCKDPRTKKYDKYNKIVMNAMSGVTEQEQKDNIDKIVKNVTKAVAIDKYALR</sequence>
<feature type="domain" description="C2H2-type" evidence="1">
    <location>
        <begin position="66"/>
        <end position="98"/>
    </location>
</feature>
<dbReference type="SUPFAM" id="SSF57667">
    <property type="entry name" value="beta-beta-alpha zinc fingers"/>
    <property type="match status" value="1"/>
</dbReference>
<dbReference type="InterPro" id="IPR013087">
    <property type="entry name" value="Znf_C2H2_type"/>
</dbReference>
<protein>
    <recommendedName>
        <fullName evidence="1">C2H2-type domain-containing protein</fullName>
    </recommendedName>
</protein>
<evidence type="ECO:0000259" key="1">
    <source>
        <dbReference type="PROSITE" id="PS50157"/>
    </source>
</evidence>
<accession>A0A6C0I6H7</accession>
<evidence type="ECO:0000313" key="2">
    <source>
        <dbReference type="EMBL" id="QHT88601.1"/>
    </source>
</evidence>
<dbReference type="InterPro" id="IPR036236">
    <property type="entry name" value="Znf_C2H2_sf"/>
</dbReference>
<proteinExistence type="predicted"/>
<dbReference type="PROSITE" id="PS50157">
    <property type="entry name" value="ZINC_FINGER_C2H2_2"/>
    <property type="match status" value="1"/>
</dbReference>
<dbReference type="Gene3D" id="3.30.160.60">
    <property type="entry name" value="Classic Zinc Finger"/>
    <property type="match status" value="1"/>
</dbReference>
<name>A0A6C0I6H7_9ZZZZ</name>
<dbReference type="EMBL" id="MN740119">
    <property type="protein sequence ID" value="QHT88601.1"/>
    <property type="molecule type" value="Genomic_DNA"/>
</dbReference>
<dbReference type="SMART" id="SM00355">
    <property type="entry name" value="ZnF_C2H2"/>
    <property type="match status" value="2"/>
</dbReference>
<reference evidence="2" key="1">
    <citation type="journal article" date="2020" name="Nature">
        <title>Giant virus diversity and host interactions through global metagenomics.</title>
        <authorList>
            <person name="Schulz F."/>
            <person name="Roux S."/>
            <person name="Paez-Espino D."/>
            <person name="Jungbluth S."/>
            <person name="Walsh D.A."/>
            <person name="Denef V.J."/>
            <person name="McMahon K.D."/>
            <person name="Konstantinidis K.T."/>
            <person name="Eloe-Fadrosh E.A."/>
            <person name="Kyrpides N.C."/>
            <person name="Woyke T."/>
        </authorList>
    </citation>
    <scope>NUCLEOTIDE SEQUENCE</scope>
    <source>
        <strain evidence="2">GVMAG-M-3300023184-51</strain>
    </source>
</reference>